<proteinExistence type="predicted"/>
<dbReference type="Proteomes" id="UP001195914">
    <property type="component" value="Unassembled WGS sequence"/>
</dbReference>
<comment type="caution">
    <text evidence="1">The sequence shown here is derived from an EMBL/GenBank/DDBJ whole genome shotgun (WGS) entry which is preliminary data.</text>
</comment>
<reference evidence="1" key="1">
    <citation type="journal article" date="2014" name="Nucleic Acids Res.">
        <title>The evolutionary dynamics of variant antigen genes in Babesia reveal a history of genomic innovation underlying host-parasite interaction.</title>
        <authorList>
            <person name="Jackson A.P."/>
            <person name="Otto T.D."/>
            <person name="Darby A."/>
            <person name="Ramaprasad A."/>
            <person name="Xia D."/>
            <person name="Echaide I.E."/>
            <person name="Farber M."/>
            <person name="Gahlot S."/>
            <person name="Gamble J."/>
            <person name="Gupta D."/>
            <person name="Gupta Y."/>
            <person name="Jackson L."/>
            <person name="Malandrin L."/>
            <person name="Malas T.B."/>
            <person name="Moussa E."/>
            <person name="Nair M."/>
            <person name="Reid A.J."/>
            <person name="Sanders M."/>
            <person name="Sharma J."/>
            <person name="Tracey A."/>
            <person name="Quail M.A."/>
            <person name="Weir W."/>
            <person name="Wastling J.M."/>
            <person name="Hall N."/>
            <person name="Willadsen P."/>
            <person name="Lingelbach K."/>
            <person name="Shiels B."/>
            <person name="Tait A."/>
            <person name="Berriman M."/>
            <person name="Allred D.R."/>
            <person name="Pain A."/>
        </authorList>
    </citation>
    <scope>NUCLEOTIDE SEQUENCE</scope>
    <source>
        <strain evidence="1">1802A</strain>
    </source>
</reference>
<reference evidence="1" key="2">
    <citation type="submission" date="2021-05" db="EMBL/GenBank/DDBJ databases">
        <authorList>
            <person name="Pain A."/>
        </authorList>
    </citation>
    <scope>NUCLEOTIDE SEQUENCE</scope>
    <source>
        <strain evidence="1">1802A</strain>
    </source>
</reference>
<evidence type="ECO:0000313" key="1">
    <source>
        <dbReference type="EMBL" id="KAK1938680.1"/>
    </source>
</evidence>
<evidence type="ECO:0000313" key="2">
    <source>
        <dbReference type="Proteomes" id="UP001195914"/>
    </source>
</evidence>
<name>A0AAD9GHM4_BABDI</name>
<sequence length="470" mass="53851">MGSNIAGVIRHFSGSNNAAITKDSTNSALYSTPGSAVVFSDIGRMDTLTPRQLRVLLQDAVTARVNDKMFWAKASSCCMALASQFKFFDILYVLESFAKVQLDDRTLLLELARNLVPHVSKMEIRHYIQAIDVFGQFGKFPEQLFMEVFYGIMRDCGKMYGSEYAAMFLCLSRWQIRNQQLLTTLCRALCENVSLLRYVELCQVASCARFLDVADQTFYLVLDEWQHKELQMSTFQELFDTAKSLRLQEVKWEPYEELLLKEFIKQSKELGDTDGINQLADPFDCLNFLRLLDSLSKEFLLSLTKWCADAVHNPPTRSQKRPESHDLVHLYNLVEEYNVDRTYIDKAILKFVTSKGGLQLRTPKPIATQYKANRKYIYADDPANPTRTRPPLHLTDDDIENVNAEEALKSVSRRLESEHITEILNDVEPLPRGIEFKKPKKPSTQSCGKASFRLKAKTFRHKNVAATQSF</sequence>
<organism evidence="1 2">
    <name type="scientific">Babesia divergens</name>
    <dbReference type="NCBI Taxonomy" id="32595"/>
    <lineage>
        <taxon>Eukaryota</taxon>
        <taxon>Sar</taxon>
        <taxon>Alveolata</taxon>
        <taxon>Apicomplexa</taxon>
        <taxon>Aconoidasida</taxon>
        <taxon>Piroplasmida</taxon>
        <taxon>Babesiidae</taxon>
        <taxon>Babesia</taxon>
    </lineage>
</organism>
<dbReference type="EMBL" id="JAHBMH010000024">
    <property type="protein sequence ID" value="KAK1938680.1"/>
    <property type="molecule type" value="Genomic_DNA"/>
</dbReference>
<gene>
    <name evidence="1" type="ORF">X943_003388</name>
</gene>
<protein>
    <submittedName>
        <fullName evidence="1">Uncharacterized protein</fullName>
    </submittedName>
</protein>
<dbReference type="AlphaFoldDB" id="A0AAD9GHM4"/>
<keyword evidence="2" id="KW-1185">Reference proteome</keyword>
<accession>A0AAD9GHM4</accession>